<gene>
    <name evidence="7" type="ORF">SAMN05192540_0963</name>
</gene>
<evidence type="ECO:0000256" key="2">
    <source>
        <dbReference type="ARBA" id="ARBA00022692"/>
    </source>
</evidence>
<dbReference type="OrthoDB" id="9769739at2"/>
<feature type="domain" description="SLC26A/SulP transporter" evidence="6">
    <location>
        <begin position="6"/>
        <end position="381"/>
    </location>
</feature>
<feature type="transmembrane region" description="Helical" evidence="5">
    <location>
        <begin position="115"/>
        <end position="133"/>
    </location>
</feature>
<reference evidence="7 8" key="1">
    <citation type="submission" date="2016-10" db="EMBL/GenBank/DDBJ databases">
        <authorList>
            <person name="de Groot N.N."/>
        </authorList>
    </citation>
    <scope>NUCLEOTIDE SEQUENCE [LARGE SCALE GENOMIC DNA]</scope>
    <source>
        <strain evidence="7 8">MAR_2009_71</strain>
    </source>
</reference>
<dbReference type="GO" id="GO:0016020">
    <property type="term" value="C:membrane"/>
    <property type="evidence" value="ECO:0007669"/>
    <property type="project" value="UniProtKB-SubCell"/>
</dbReference>
<dbReference type="InterPro" id="IPR011547">
    <property type="entry name" value="SLC26A/SulP_dom"/>
</dbReference>
<feature type="transmembrane region" description="Helical" evidence="5">
    <location>
        <begin position="164"/>
        <end position="182"/>
    </location>
</feature>
<evidence type="ECO:0000256" key="1">
    <source>
        <dbReference type="ARBA" id="ARBA00004141"/>
    </source>
</evidence>
<dbReference type="PANTHER" id="PTHR11814">
    <property type="entry name" value="SULFATE TRANSPORTER"/>
    <property type="match status" value="1"/>
</dbReference>
<dbReference type="Pfam" id="PF00916">
    <property type="entry name" value="Sulfate_transp"/>
    <property type="match status" value="1"/>
</dbReference>
<dbReference type="GO" id="GO:0055085">
    <property type="term" value="P:transmembrane transport"/>
    <property type="evidence" value="ECO:0007669"/>
    <property type="project" value="InterPro"/>
</dbReference>
<dbReference type="RefSeq" id="WP_074670539.1">
    <property type="nucleotide sequence ID" value="NZ_FNTB01000001.1"/>
</dbReference>
<evidence type="ECO:0000256" key="5">
    <source>
        <dbReference type="SAM" id="Phobius"/>
    </source>
</evidence>
<keyword evidence="2 5" id="KW-0812">Transmembrane</keyword>
<keyword evidence="4 5" id="KW-0472">Membrane</keyword>
<evidence type="ECO:0000313" key="7">
    <source>
        <dbReference type="EMBL" id="SEB58611.1"/>
    </source>
</evidence>
<keyword evidence="3 5" id="KW-1133">Transmembrane helix</keyword>
<name>A0A1H4KJC5_9FLAO</name>
<feature type="transmembrane region" description="Helical" evidence="5">
    <location>
        <begin position="82"/>
        <end position="108"/>
    </location>
</feature>
<feature type="transmembrane region" description="Helical" evidence="5">
    <location>
        <begin position="194"/>
        <end position="212"/>
    </location>
</feature>
<evidence type="ECO:0000256" key="4">
    <source>
        <dbReference type="ARBA" id="ARBA00023136"/>
    </source>
</evidence>
<accession>A0A1H4KJC5</accession>
<evidence type="ECO:0000256" key="3">
    <source>
        <dbReference type="ARBA" id="ARBA00022989"/>
    </source>
</evidence>
<sequence>MFKHIKSDIPSSIVVFFVALPLCLGIALASGAPLFSGLIAGIIGGVVVGGLSGSKIGVSGPAAGLAAIVLTAIGTLGGYQNFLVAVVLGGIIQIIFGVLKAGVIGYYFPSSVIKGMLTGIGIIIILKQIPHFFGYDPDPEGDWAFFQVDGENTFSEIINTVNNISPGATLIAIIGLSILLLWDKVLSKKGKIFQLVQGPLVAVAVGIIFYIVTQDSEVLGISKDHLVSVPVPEDAASFIGQFSFPNFSAITNPQVWVTGFTIALVASLETLLCVEATDKLDPHKNVTPTNRELLAQGTGNIISGLIGGLPITQVIVRSSANIQSGGRTKLSAIIHGFLLLISVILIPTLLNMIPLSVLAAILFIVGFKLAKPSLFMKMYKLGWKQSIPFFVTVLGIVFTDLLIGISLGLAVGIIVILLKNYQNSHFLHIEDNSDGKNKIKMTLAEEVTFINKGAILKELDSLPEGTYLELDVMKTRYLDYDIIEILEDFSLKAKERNIDIKLISKRGVVENPPSYIEFFKQKPKSNLSLS</sequence>
<evidence type="ECO:0000259" key="6">
    <source>
        <dbReference type="Pfam" id="PF00916"/>
    </source>
</evidence>
<feature type="transmembrane region" description="Helical" evidence="5">
    <location>
        <begin position="58"/>
        <end position="76"/>
    </location>
</feature>
<organism evidence="7 8">
    <name type="scientific">Maribacter dokdonensis</name>
    <dbReference type="NCBI Taxonomy" id="320912"/>
    <lineage>
        <taxon>Bacteria</taxon>
        <taxon>Pseudomonadati</taxon>
        <taxon>Bacteroidota</taxon>
        <taxon>Flavobacteriia</taxon>
        <taxon>Flavobacteriales</taxon>
        <taxon>Flavobacteriaceae</taxon>
        <taxon>Maribacter</taxon>
    </lineage>
</organism>
<dbReference type="InterPro" id="IPR001902">
    <property type="entry name" value="SLC26A/SulP_fam"/>
</dbReference>
<comment type="subcellular location">
    <subcellularLocation>
        <location evidence="1">Membrane</location>
        <topology evidence="1">Multi-pass membrane protein</topology>
    </subcellularLocation>
</comment>
<protein>
    <submittedName>
        <fullName evidence="7">Sulfate permease, MFS superfamily</fullName>
    </submittedName>
</protein>
<feature type="transmembrane region" description="Helical" evidence="5">
    <location>
        <begin position="12"/>
        <end position="28"/>
    </location>
</feature>
<dbReference type="Proteomes" id="UP000183038">
    <property type="component" value="Unassembled WGS sequence"/>
</dbReference>
<evidence type="ECO:0000313" key="8">
    <source>
        <dbReference type="Proteomes" id="UP000183038"/>
    </source>
</evidence>
<feature type="transmembrane region" description="Helical" evidence="5">
    <location>
        <begin position="337"/>
        <end position="367"/>
    </location>
</feature>
<feature type="transmembrane region" description="Helical" evidence="5">
    <location>
        <begin position="387"/>
        <end position="418"/>
    </location>
</feature>
<proteinExistence type="predicted"/>
<dbReference type="AlphaFoldDB" id="A0A1H4KJC5"/>
<feature type="transmembrane region" description="Helical" evidence="5">
    <location>
        <begin position="34"/>
        <end position="51"/>
    </location>
</feature>
<dbReference type="EMBL" id="FNTB01000001">
    <property type="protein sequence ID" value="SEB58611.1"/>
    <property type="molecule type" value="Genomic_DNA"/>
</dbReference>